<gene>
    <name evidence="2" type="ORF">PX52LOC_03706</name>
</gene>
<reference evidence="3" key="1">
    <citation type="submission" date="2019-08" db="EMBL/GenBank/DDBJ databases">
        <title>Limnoglobus roseus gen. nov., sp. nov., a novel freshwater planctomycete with a giant genome from the family Gemmataceae.</title>
        <authorList>
            <person name="Kulichevskaya I.S."/>
            <person name="Naumoff D.G."/>
            <person name="Miroshnikov K."/>
            <person name="Ivanova A."/>
            <person name="Philippov D.A."/>
            <person name="Hakobyan A."/>
            <person name="Rijpstra I.C."/>
            <person name="Sinninghe Damste J.S."/>
            <person name="Liesack W."/>
            <person name="Dedysh S.N."/>
        </authorList>
    </citation>
    <scope>NUCLEOTIDE SEQUENCE [LARGE SCALE GENOMIC DNA]</scope>
    <source>
        <strain evidence="3">PX52</strain>
    </source>
</reference>
<evidence type="ECO:0000259" key="1">
    <source>
        <dbReference type="PROSITE" id="PS50914"/>
    </source>
</evidence>
<dbReference type="PANTHER" id="PTHR34606">
    <property type="entry name" value="BON DOMAIN-CONTAINING PROTEIN"/>
    <property type="match status" value="1"/>
</dbReference>
<organism evidence="2 3">
    <name type="scientific">Limnoglobus roseus</name>
    <dbReference type="NCBI Taxonomy" id="2598579"/>
    <lineage>
        <taxon>Bacteria</taxon>
        <taxon>Pseudomonadati</taxon>
        <taxon>Planctomycetota</taxon>
        <taxon>Planctomycetia</taxon>
        <taxon>Gemmatales</taxon>
        <taxon>Gemmataceae</taxon>
        <taxon>Limnoglobus</taxon>
    </lineage>
</organism>
<dbReference type="OrthoDB" id="291621at2"/>
<dbReference type="Pfam" id="PF04972">
    <property type="entry name" value="BON"/>
    <property type="match status" value="2"/>
</dbReference>
<dbReference type="PROSITE" id="PS50914">
    <property type="entry name" value="BON"/>
    <property type="match status" value="2"/>
</dbReference>
<dbReference type="PANTHER" id="PTHR34606:SF4">
    <property type="entry name" value="OUTER MEMBRANE LIPOPROTEIN DOLP"/>
    <property type="match status" value="1"/>
</dbReference>
<proteinExistence type="predicted"/>
<sequence length="153" mass="16325">MTADKRLQRDVMKELGRQPGLFAPHIGVAAENGVVTLAGHVGSPDLKAVAEAAVKRIAGVHAVANDLEVVRREHERDDTDIAQAVVHALQWDDLVPDDRITAAVRDGRVELEGTVRWQYQKDAAGKAVEGLAGVTHITNAIAVGPPDGKHSNP</sequence>
<dbReference type="RefSeq" id="WP_149111427.1">
    <property type="nucleotide sequence ID" value="NZ_CP042425.1"/>
</dbReference>
<keyword evidence="3" id="KW-1185">Reference proteome</keyword>
<evidence type="ECO:0000313" key="3">
    <source>
        <dbReference type="Proteomes" id="UP000324974"/>
    </source>
</evidence>
<dbReference type="KEGG" id="lrs:PX52LOC_03706"/>
<dbReference type="InterPro" id="IPR007055">
    <property type="entry name" value="BON_dom"/>
</dbReference>
<dbReference type="AlphaFoldDB" id="A0A5C1ADG4"/>
<protein>
    <submittedName>
        <fullName evidence="2">BON domain-containing protein</fullName>
    </submittedName>
</protein>
<dbReference type="InterPro" id="IPR051686">
    <property type="entry name" value="Lipoprotein_DolP"/>
</dbReference>
<evidence type="ECO:0000313" key="2">
    <source>
        <dbReference type="EMBL" id="QEL16740.1"/>
    </source>
</evidence>
<dbReference type="Gene3D" id="3.30.1340.30">
    <property type="match status" value="2"/>
</dbReference>
<feature type="domain" description="BON" evidence="1">
    <location>
        <begin position="77"/>
        <end position="145"/>
    </location>
</feature>
<dbReference type="Proteomes" id="UP000324974">
    <property type="component" value="Chromosome"/>
</dbReference>
<feature type="domain" description="BON" evidence="1">
    <location>
        <begin position="3"/>
        <end position="71"/>
    </location>
</feature>
<name>A0A5C1ADG4_9BACT</name>
<dbReference type="EMBL" id="CP042425">
    <property type="protein sequence ID" value="QEL16740.1"/>
    <property type="molecule type" value="Genomic_DNA"/>
</dbReference>
<accession>A0A5C1ADG4</accession>